<organism evidence="2 3">
    <name type="scientific">Hyaloscypha bicolor E</name>
    <dbReference type="NCBI Taxonomy" id="1095630"/>
    <lineage>
        <taxon>Eukaryota</taxon>
        <taxon>Fungi</taxon>
        <taxon>Dikarya</taxon>
        <taxon>Ascomycota</taxon>
        <taxon>Pezizomycotina</taxon>
        <taxon>Leotiomycetes</taxon>
        <taxon>Helotiales</taxon>
        <taxon>Hyaloscyphaceae</taxon>
        <taxon>Hyaloscypha</taxon>
        <taxon>Hyaloscypha bicolor</taxon>
    </lineage>
</organism>
<dbReference type="EMBL" id="KZ613856">
    <property type="protein sequence ID" value="PMD55366.1"/>
    <property type="molecule type" value="Genomic_DNA"/>
</dbReference>
<dbReference type="Proteomes" id="UP000235371">
    <property type="component" value="Unassembled WGS sequence"/>
</dbReference>
<proteinExistence type="predicted"/>
<dbReference type="RefSeq" id="XP_024732270.1">
    <property type="nucleotide sequence ID" value="XM_024870274.1"/>
</dbReference>
<feature type="compositionally biased region" description="Polar residues" evidence="1">
    <location>
        <begin position="117"/>
        <end position="128"/>
    </location>
</feature>
<evidence type="ECO:0000313" key="2">
    <source>
        <dbReference type="EMBL" id="PMD55366.1"/>
    </source>
</evidence>
<reference evidence="2 3" key="1">
    <citation type="submission" date="2016-04" db="EMBL/GenBank/DDBJ databases">
        <title>A degradative enzymes factory behind the ericoid mycorrhizal symbiosis.</title>
        <authorList>
            <consortium name="DOE Joint Genome Institute"/>
            <person name="Martino E."/>
            <person name="Morin E."/>
            <person name="Grelet G."/>
            <person name="Kuo A."/>
            <person name="Kohler A."/>
            <person name="Daghino S."/>
            <person name="Barry K."/>
            <person name="Choi C."/>
            <person name="Cichocki N."/>
            <person name="Clum A."/>
            <person name="Copeland A."/>
            <person name="Hainaut M."/>
            <person name="Haridas S."/>
            <person name="Labutti K."/>
            <person name="Lindquist E."/>
            <person name="Lipzen A."/>
            <person name="Khouja H.-R."/>
            <person name="Murat C."/>
            <person name="Ohm R."/>
            <person name="Olson A."/>
            <person name="Spatafora J."/>
            <person name="Veneault-Fourrey C."/>
            <person name="Henrissat B."/>
            <person name="Grigoriev I."/>
            <person name="Martin F."/>
            <person name="Perotto S."/>
        </authorList>
    </citation>
    <scope>NUCLEOTIDE SEQUENCE [LARGE SCALE GENOMIC DNA]</scope>
    <source>
        <strain evidence="2 3">E</strain>
    </source>
</reference>
<evidence type="ECO:0000256" key="1">
    <source>
        <dbReference type="SAM" id="MobiDB-lite"/>
    </source>
</evidence>
<dbReference type="OrthoDB" id="3553498at2759"/>
<dbReference type="InParanoid" id="A0A2J6SX69"/>
<gene>
    <name evidence="2" type="ORF">K444DRAFT_104018</name>
</gene>
<protein>
    <submittedName>
        <fullName evidence="2">Uncharacterized protein</fullName>
    </submittedName>
</protein>
<name>A0A2J6SX69_9HELO</name>
<dbReference type="AlphaFoldDB" id="A0A2J6SX69"/>
<feature type="compositionally biased region" description="Basic residues" evidence="1">
    <location>
        <begin position="21"/>
        <end position="33"/>
    </location>
</feature>
<accession>A0A2J6SX69</accession>
<feature type="compositionally biased region" description="Polar residues" evidence="1">
    <location>
        <begin position="34"/>
        <end position="44"/>
    </location>
</feature>
<sequence>MATVDLSHVQFWRPPLNPTPSKRRASPHTRKNGRSGSATSSRGQPASLHNRADEILGRDKQPKSAVAPTQHQGRDSVFQQEGDAVGAQGRHNDPANGDGEADDSQPSIDELLAFSSKGISTVYQNSEDIPQRLEGPTLNTSGSRLDPSPRPDNGRGRWFSKMTNHILPNSRLPKPFPSRSTPALIPPPG</sequence>
<evidence type="ECO:0000313" key="3">
    <source>
        <dbReference type="Proteomes" id="UP000235371"/>
    </source>
</evidence>
<feature type="compositionally biased region" description="Basic and acidic residues" evidence="1">
    <location>
        <begin position="50"/>
        <end position="62"/>
    </location>
</feature>
<keyword evidence="3" id="KW-1185">Reference proteome</keyword>
<dbReference type="GeneID" id="36578356"/>
<feature type="region of interest" description="Disordered" evidence="1">
    <location>
        <begin position="1"/>
        <end position="189"/>
    </location>
</feature>